<dbReference type="EMBL" id="KZ679272">
    <property type="protein sequence ID" value="PTB35997.1"/>
    <property type="molecule type" value="Genomic_DNA"/>
</dbReference>
<dbReference type="AlphaFoldDB" id="A0A2T3YTY0"/>
<proteinExistence type="predicted"/>
<evidence type="ECO:0000313" key="1">
    <source>
        <dbReference type="EMBL" id="PTB35997.1"/>
    </source>
</evidence>
<accession>A0A2T3YTY0</accession>
<reference evidence="1 2" key="1">
    <citation type="submission" date="2016-07" db="EMBL/GenBank/DDBJ databases">
        <title>Multiple horizontal gene transfer events from other fungi enriched the ability of initially mycotrophic Trichoderma (Ascomycota) to feed on dead plant biomass.</title>
        <authorList>
            <consortium name="DOE Joint Genome Institute"/>
            <person name="Aerts A."/>
            <person name="Atanasova L."/>
            <person name="Chenthamara K."/>
            <person name="Zhang J."/>
            <person name="Grujic M."/>
            <person name="Henrissat B."/>
            <person name="Kuo A."/>
            <person name="Salamov A."/>
            <person name="Lipzen A."/>
            <person name="Labutti K."/>
            <person name="Barry K."/>
            <person name="Miao Y."/>
            <person name="Rahimi M.J."/>
            <person name="Shen Q."/>
            <person name="Grigoriev I.V."/>
            <person name="Kubicek C.P."/>
            <person name="Druzhinina I.S."/>
        </authorList>
    </citation>
    <scope>NUCLEOTIDE SEQUENCE [LARGE SCALE GENOMIC DNA]</scope>
    <source>
        <strain evidence="1 2">CBS 433.97</strain>
    </source>
</reference>
<gene>
    <name evidence="1" type="ORF">M441DRAFT_290108</name>
</gene>
<name>A0A2T3YTY0_TRIA4</name>
<evidence type="ECO:0000313" key="2">
    <source>
        <dbReference type="Proteomes" id="UP000240493"/>
    </source>
</evidence>
<sequence length="128" mass="13432">MSAHQHPLSSHVSCSLTAFTGSSTATGPLPLRKSASLEDWGGWCATAGQQNRSQPSHMQLLRHTCGCSNMAHAPLRRVANGIFGGGRTSGQLDPSNGTEQLVITAADGPIALVWHCVVWPGRCSEPSS</sequence>
<organism evidence="1 2">
    <name type="scientific">Trichoderma asperellum (strain ATCC 204424 / CBS 433.97 / NBRC 101777)</name>
    <dbReference type="NCBI Taxonomy" id="1042311"/>
    <lineage>
        <taxon>Eukaryota</taxon>
        <taxon>Fungi</taxon>
        <taxon>Dikarya</taxon>
        <taxon>Ascomycota</taxon>
        <taxon>Pezizomycotina</taxon>
        <taxon>Sordariomycetes</taxon>
        <taxon>Hypocreomycetidae</taxon>
        <taxon>Hypocreales</taxon>
        <taxon>Hypocreaceae</taxon>
        <taxon>Trichoderma</taxon>
    </lineage>
</organism>
<keyword evidence="2" id="KW-1185">Reference proteome</keyword>
<dbReference type="Proteomes" id="UP000240493">
    <property type="component" value="Unassembled WGS sequence"/>
</dbReference>
<protein>
    <submittedName>
        <fullName evidence="1">Uncharacterized protein</fullName>
    </submittedName>
</protein>